<proteinExistence type="predicted"/>
<sequence length="102" mass="11563">MSDEHLDNLNEEMNDESIDLNESESATPSVNSFRKQPPDVERENNRERDEKGRNDSDILRVLADALQRVVGTVPATTSVPIPRLAPIKELRKYGAVEFWVVT</sequence>
<dbReference type="OrthoDB" id="10685339at2759"/>
<reference evidence="2 3" key="1">
    <citation type="journal article" date="2021" name="Plant Biotechnol. J.">
        <title>Multi-omics assisted identification of the key and species-specific regulatory components of drought-tolerant mechanisms in Gossypium stocksii.</title>
        <authorList>
            <person name="Yu D."/>
            <person name="Ke L."/>
            <person name="Zhang D."/>
            <person name="Wu Y."/>
            <person name="Sun Y."/>
            <person name="Mei J."/>
            <person name="Sun J."/>
            <person name="Sun Y."/>
        </authorList>
    </citation>
    <scope>NUCLEOTIDE SEQUENCE [LARGE SCALE GENOMIC DNA]</scope>
    <source>
        <strain evidence="3">cv. E1</strain>
        <tissue evidence="2">Leaf</tissue>
    </source>
</reference>
<dbReference type="AlphaFoldDB" id="A0A9D3VIP2"/>
<keyword evidence="3" id="KW-1185">Reference proteome</keyword>
<protein>
    <submittedName>
        <fullName evidence="2">Uncharacterized protein</fullName>
    </submittedName>
</protein>
<feature type="compositionally biased region" description="Basic and acidic residues" evidence="1">
    <location>
        <begin position="36"/>
        <end position="56"/>
    </location>
</feature>
<comment type="caution">
    <text evidence="2">The sequence shown here is derived from an EMBL/GenBank/DDBJ whole genome shotgun (WGS) entry which is preliminary data.</text>
</comment>
<name>A0A9D3VIP2_9ROSI</name>
<feature type="region of interest" description="Disordered" evidence="1">
    <location>
        <begin position="1"/>
        <end position="56"/>
    </location>
</feature>
<gene>
    <name evidence="2" type="ORF">J1N35_023404</name>
</gene>
<accession>A0A9D3VIP2</accession>
<evidence type="ECO:0000256" key="1">
    <source>
        <dbReference type="SAM" id="MobiDB-lite"/>
    </source>
</evidence>
<dbReference type="Proteomes" id="UP000828251">
    <property type="component" value="Unassembled WGS sequence"/>
</dbReference>
<evidence type="ECO:0000313" key="2">
    <source>
        <dbReference type="EMBL" id="KAH1083643.1"/>
    </source>
</evidence>
<feature type="compositionally biased region" description="Acidic residues" evidence="1">
    <location>
        <begin position="9"/>
        <end position="22"/>
    </location>
</feature>
<organism evidence="2 3">
    <name type="scientific">Gossypium stocksii</name>
    <dbReference type="NCBI Taxonomy" id="47602"/>
    <lineage>
        <taxon>Eukaryota</taxon>
        <taxon>Viridiplantae</taxon>
        <taxon>Streptophyta</taxon>
        <taxon>Embryophyta</taxon>
        <taxon>Tracheophyta</taxon>
        <taxon>Spermatophyta</taxon>
        <taxon>Magnoliopsida</taxon>
        <taxon>eudicotyledons</taxon>
        <taxon>Gunneridae</taxon>
        <taxon>Pentapetalae</taxon>
        <taxon>rosids</taxon>
        <taxon>malvids</taxon>
        <taxon>Malvales</taxon>
        <taxon>Malvaceae</taxon>
        <taxon>Malvoideae</taxon>
        <taxon>Gossypium</taxon>
    </lineage>
</organism>
<dbReference type="EMBL" id="JAIQCV010000007">
    <property type="protein sequence ID" value="KAH1083643.1"/>
    <property type="molecule type" value="Genomic_DNA"/>
</dbReference>
<feature type="compositionally biased region" description="Polar residues" evidence="1">
    <location>
        <begin position="23"/>
        <end position="34"/>
    </location>
</feature>
<evidence type="ECO:0000313" key="3">
    <source>
        <dbReference type="Proteomes" id="UP000828251"/>
    </source>
</evidence>